<dbReference type="RefSeq" id="WP_357976416.1">
    <property type="nucleotide sequence ID" value="NZ_JBFAIH010000004.1"/>
</dbReference>
<feature type="domain" description="HTH tetR-type" evidence="3">
    <location>
        <begin position="5"/>
        <end position="65"/>
    </location>
</feature>
<name>A0ABV3F5P7_9NOCA</name>
<proteinExistence type="predicted"/>
<dbReference type="Proteomes" id="UP001551658">
    <property type="component" value="Unassembled WGS sequence"/>
</dbReference>
<dbReference type="PROSITE" id="PS50977">
    <property type="entry name" value="HTH_TETR_2"/>
    <property type="match status" value="1"/>
</dbReference>
<keyword evidence="1 2" id="KW-0238">DNA-binding</keyword>
<gene>
    <name evidence="4" type="ORF">AB0H72_09865</name>
</gene>
<comment type="caution">
    <text evidence="4">The sequence shown here is derived from an EMBL/GenBank/DDBJ whole genome shotgun (WGS) entry which is preliminary data.</text>
</comment>
<protein>
    <submittedName>
        <fullName evidence="4">TetR/AcrR family transcriptional regulator</fullName>
    </submittedName>
</protein>
<dbReference type="Pfam" id="PF00440">
    <property type="entry name" value="TetR_N"/>
    <property type="match status" value="1"/>
</dbReference>
<dbReference type="EMBL" id="JBFAIH010000004">
    <property type="protein sequence ID" value="MEV0362995.1"/>
    <property type="molecule type" value="Genomic_DNA"/>
</dbReference>
<accession>A0ABV3F5P7</accession>
<dbReference type="SUPFAM" id="SSF46689">
    <property type="entry name" value="Homeodomain-like"/>
    <property type="match status" value="1"/>
</dbReference>
<keyword evidence="5" id="KW-1185">Reference proteome</keyword>
<evidence type="ECO:0000259" key="3">
    <source>
        <dbReference type="PROSITE" id="PS50977"/>
    </source>
</evidence>
<organism evidence="4 5">
    <name type="scientific">Nocardia fusca</name>
    <dbReference type="NCBI Taxonomy" id="941183"/>
    <lineage>
        <taxon>Bacteria</taxon>
        <taxon>Bacillati</taxon>
        <taxon>Actinomycetota</taxon>
        <taxon>Actinomycetes</taxon>
        <taxon>Mycobacteriales</taxon>
        <taxon>Nocardiaceae</taxon>
        <taxon>Nocardia</taxon>
    </lineage>
</organism>
<feature type="DNA-binding region" description="H-T-H motif" evidence="2">
    <location>
        <begin position="28"/>
        <end position="47"/>
    </location>
</feature>
<dbReference type="InterPro" id="IPR009057">
    <property type="entry name" value="Homeodomain-like_sf"/>
</dbReference>
<dbReference type="PRINTS" id="PR00455">
    <property type="entry name" value="HTHTETR"/>
</dbReference>
<evidence type="ECO:0000256" key="1">
    <source>
        <dbReference type="ARBA" id="ARBA00023125"/>
    </source>
</evidence>
<reference evidence="4 5" key="1">
    <citation type="submission" date="2024-06" db="EMBL/GenBank/DDBJ databases">
        <title>The Natural Products Discovery Center: Release of the First 8490 Sequenced Strains for Exploring Actinobacteria Biosynthetic Diversity.</title>
        <authorList>
            <person name="Kalkreuter E."/>
            <person name="Kautsar S.A."/>
            <person name="Yang D."/>
            <person name="Bader C.D."/>
            <person name="Teijaro C.N."/>
            <person name="Fluegel L."/>
            <person name="Davis C.M."/>
            <person name="Simpson J.R."/>
            <person name="Lauterbach L."/>
            <person name="Steele A.D."/>
            <person name="Gui C."/>
            <person name="Meng S."/>
            <person name="Li G."/>
            <person name="Viehrig K."/>
            <person name="Ye F."/>
            <person name="Su P."/>
            <person name="Kiefer A.F."/>
            <person name="Nichols A."/>
            <person name="Cepeda A.J."/>
            <person name="Yan W."/>
            <person name="Fan B."/>
            <person name="Jiang Y."/>
            <person name="Adhikari A."/>
            <person name="Zheng C.-J."/>
            <person name="Schuster L."/>
            <person name="Cowan T.M."/>
            <person name="Smanski M.J."/>
            <person name="Chevrette M.G."/>
            <person name="De Carvalho L.P.S."/>
            <person name="Shen B."/>
        </authorList>
    </citation>
    <scope>NUCLEOTIDE SEQUENCE [LARGE SCALE GENOMIC DNA]</scope>
    <source>
        <strain evidence="4 5">NPDC050671</strain>
    </source>
</reference>
<dbReference type="Gene3D" id="1.10.357.10">
    <property type="entry name" value="Tetracycline Repressor, domain 2"/>
    <property type="match status" value="1"/>
</dbReference>
<dbReference type="InterPro" id="IPR001647">
    <property type="entry name" value="HTH_TetR"/>
</dbReference>
<evidence type="ECO:0000256" key="2">
    <source>
        <dbReference type="PROSITE-ProRule" id="PRU00335"/>
    </source>
</evidence>
<evidence type="ECO:0000313" key="4">
    <source>
        <dbReference type="EMBL" id="MEV0362995.1"/>
    </source>
</evidence>
<sequence length="213" mass="23433">MARTLFSTDALLDAAREVVLQRGPRAATITAIAAEAGAPVGSIYHRFDSVDEMLAQAWLRAVRRTHEVWPQTVTTQSPAIDIIIELALALFDHCVADPHDALLLDRLPSEDVRNLRLSPDTLAQIDEAEKTTTYLMTELAKALLGRARRDDVDLLTLAIVDMPFSFAKRYLQQGQRLPRTRRDRLPGAVHAVIGSNALDQPTRTANSNTSTAG</sequence>
<evidence type="ECO:0000313" key="5">
    <source>
        <dbReference type="Proteomes" id="UP001551658"/>
    </source>
</evidence>